<evidence type="ECO:0000313" key="2">
    <source>
        <dbReference type="Proteomes" id="UP000767334"/>
    </source>
</evidence>
<protein>
    <submittedName>
        <fullName evidence="1">Uncharacterized protein</fullName>
    </submittedName>
</protein>
<gene>
    <name evidence="1" type="ORF">H6A19_05905</name>
</gene>
<comment type="caution">
    <text evidence="1">The sequence shown here is derived from an EMBL/GenBank/DDBJ whole genome shotgun (WGS) entry which is preliminary data.</text>
</comment>
<accession>A0ABS2FFQ8</accession>
<dbReference type="Proteomes" id="UP000767334">
    <property type="component" value="Unassembled WGS sequence"/>
</dbReference>
<dbReference type="EMBL" id="JACJLL010000026">
    <property type="protein sequence ID" value="MBM6818872.1"/>
    <property type="molecule type" value="Genomic_DNA"/>
</dbReference>
<keyword evidence="2" id="KW-1185">Reference proteome</keyword>
<organism evidence="1 2">
    <name type="scientific">Clostridium saudiense</name>
    <dbReference type="NCBI Taxonomy" id="1414720"/>
    <lineage>
        <taxon>Bacteria</taxon>
        <taxon>Bacillati</taxon>
        <taxon>Bacillota</taxon>
        <taxon>Clostridia</taxon>
        <taxon>Eubacteriales</taxon>
        <taxon>Clostridiaceae</taxon>
        <taxon>Clostridium</taxon>
    </lineage>
</organism>
<name>A0ABS2FFQ8_9CLOT</name>
<sequence>MESLKELKQFARENGFCCVGSMNKAIKEYRGKKFLEGCLYDLIFDLGLEALWLDVSIGEQKTIITFTTDELEEAFEDEKDILFAVWDKYYDMMDNLLKGTIFESALITVNIDSLQVYIMLDTVSALNAIGF</sequence>
<dbReference type="RefSeq" id="WP_204572021.1">
    <property type="nucleotide sequence ID" value="NZ_JACJLL010000026.1"/>
</dbReference>
<proteinExistence type="predicted"/>
<reference evidence="1 2" key="1">
    <citation type="journal article" date="2021" name="Sci. Rep.">
        <title>The distribution of antibiotic resistance genes in chicken gut microbiota commensals.</title>
        <authorList>
            <person name="Juricova H."/>
            <person name="Matiasovicova J."/>
            <person name="Kubasova T."/>
            <person name="Cejkova D."/>
            <person name="Rychlik I."/>
        </authorList>
    </citation>
    <scope>NUCLEOTIDE SEQUENCE [LARGE SCALE GENOMIC DNA]</scope>
    <source>
        <strain evidence="1 2">An435</strain>
    </source>
</reference>
<evidence type="ECO:0000313" key="1">
    <source>
        <dbReference type="EMBL" id="MBM6818872.1"/>
    </source>
</evidence>